<dbReference type="SUPFAM" id="SSF51182">
    <property type="entry name" value="RmlC-like cupins"/>
    <property type="match status" value="1"/>
</dbReference>
<organism evidence="2 3">
    <name type="scientific">Herbihabitans rhizosphaerae</name>
    <dbReference type="NCBI Taxonomy" id="1872711"/>
    <lineage>
        <taxon>Bacteria</taxon>
        <taxon>Bacillati</taxon>
        <taxon>Actinomycetota</taxon>
        <taxon>Actinomycetes</taxon>
        <taxon>Pseudonocardiales</taxon>
        <taxon>Pseudonocardiaceae</taxon>
        <taxon>Herbihabitans</taxon>
    </lineage>
</organism>
<dbReference type="OrthoDB" id="9794183at2"/>
<feature type="domain" description="Cupin type-2" evidence="1">
    <location>
        <begin position="47"/>
        <end position="106"/>
    </location>
</feature>
<dbReference type="InterPro" id="IPR011051">
    <property type="entry name" value="RmlC_Cupin_sf"/>
</dbReference>
<gene>
    <name evidence="2" type="ORF">EV193_102706</name>
</gene>
<evidence type="ECO:0000259" key="1">
    <source>
        <dbReference type="Pfam" id="PF07883"/>
    </source>
</evidence>
<accession>A0A4Q7L3B3</accession>
<dbReference type="InterPro" id="IPR013096">
    <property type="entry name" value="Cupin_2"/>
</dbReference>
<protein>
    <submittedName>
        <fullName evidence="2">Cupin domain</fullName>
    </submittedName>
</protein>
<dbReference type="RefSeq" id="WP_130343524.1">
    <property type="nucleotide sequence ID" value="NZ_SGWQ01000002.1"/>
</dbReference>
<sequence length="117" mass="13189">MTTHHEDPRALAAVSVSDAIAALPGPFQQHTLAAVNDTTVVRLARLEGEFPWHHHDEDELFLCWDGTFRIELEGRDPVVLRQGELFVVPRGLRHRPVADETAHILLIEHPDTKQYGS</sequence>
<keyword evidence="3" id="KW-1185">Reference proteome</keyword>
<evidence type="ECO:0000313" key="2">
    <source>
        <dbReference type="EMBL" id="RZS43725.1"/>
    </source>
</evidence>
<dbReference type="PANTHER" id="PTHR36114">
    <property type="entry name" value="16.7 KDA PROTEIN IN WHIE LOCUS"/>
    <property type="match status" value="1"/>
</dbReference>
<dbReference type="InterPro" id="IPR014710">
    <property type="entry name" value="RmlC-like_jellyroll"/>
</dbReference>
<dbReference type="InterPro" id="IPR052044">
    <property type="entry name" value="PKS_Associated_Protein"/>
</dbReference>
<dbReference type="Pfam" id="PF07883">
    <property type="entry name" value="Cupin_2"/>
    <property type="match status" value="1"/>
</dbReference>
<evidence type="ECO:0000313" key="3">
    <source>
        <dbReference type="Proteomes" id="UP000294257"/>
    </source>
</evidence>
<comment type="caution">
    <text evidence="2">The sequence shown here is derived from an EMBL/GenBank/DDBJ whole genome shotgun (WGS) entry which is preliminary data.</text>
</comment>
<dbReference type="Gene3D" id="2.60.120.10">
    <property type="entry name" value="Jelly Rolls"/>
    <property type="match status" value="1"/>
</dbReference>
<dbReference type="PANTHER" id="PTHR36114:SF1">
    <property type="entry name" value="16.7 KDA PROTEIN IN WHIE LOCUS"/>
    <property type="match status" value="1"/>
</dbReference>
<dbReference type="EMBL" id="SGWQ01000002">
    <property type="protein sequence ID" value="RZS43725.1"/>
    <property type="molecule type" value="Genomic_DNA"/>
</dbReference>
<dbReference type="Proteomes" id="UP000294257">
    <property type="component" value="Unassembled WGS sequence"/>
</dbReference>
<proteinExistence type="predicted"/>
<name>A0A4Q7L3B3_9PSEU</name>
<dbReference type="CDD" id="cd02226">
    <property type="entry name" value="cupin_YdbB-like"/>
    <property type="match status" value="1"/>
</dbReference>
<dbReference type="AlphaFoldDB" id="A0A4Q7L3B3"/>
<reference evidence="2 3" key="1">
    <citation type="submission" date="2019-02" db="EMBL/GenBank/DDBJ databases">
        <title>Genomic Encyclopedia of Type Strains, Phase IV (KMG-IV): sequencing the most valuable type-strain genomes for metagenomic binning, comparative biology and taxonomic classification.</title>
        <authorList>
            <person name="Goeker M."/>
        </authorList>
    </citation>
    <scope>NUCLEOTIDE SEQUENCE [LARGE SCALE GENOMIC DNA]</scope>
    <source>
        <strain evidence="2 3">DSM 101727</strain>
    </source>
</reference>